<evidence type="ECO:0000313" key="4">
    <source>
        <dbReference type="Proteomes" id="UP001595960"/>
    </source>
</evidence>
<name>A0ABV9R9X8_9MICO</name>
<evidence type="ECO:0000313" key="3">
    <source>
        <dbReference type="EMBL" id="MFC4829115.1"/>
    </source>
</evidence>
<dbReference type="RefSeq" id="WP_204392576.1">
    <property type="nucleotide sequence ID" value="NZ_JAFBBW010000001.1"/>
</dbReference>
<dbReference type="SUPFAM" id="SSF46689">
    <property type="entry name" value="Homeodomain-like"/>
    <property type="match status" value="1"/>
</dbReference>
<keyword evidence="4" id="KW-1185">Reference proteome</keyword>
<gene>
    <name evidence="3" type="ORF">ACFPER_09960</name>
</gene>
<evidence type="ECO:0000256" key="1">
    <source>
        <dbReference type="ARBA" id="ARBA00023125"/>
    </source>
</evidence>
<feature type="domain" description="HTH tetR-type" evidence="2">
    <location>
        <begin position="27"/>
        <end position="58"/>
    </location>
</feature>
<dbReference type="InterPro" id="IPR009057">
    <property type="entry name" value="Homeodomain-like_sf"/>
</dbReference>
<dbReference type="Gene3D" id="1.10.357.10">
    <property type="entry name" value="Tetracycline Repressor, domain 2"/>
    <property type="match status" value="1"/>
</dbReference>
<proteinExistence type="predicted"/>
<comment type="caution">
    <text evidence="3">The sequence shown here is derived from an EMBL/GenBank/DDBJ whole genome shotgun (WGS) entry which is preliminary data.</text>
</comment>
<accession>A0ABV9R9X8</accession>
<dbReference type="InterPro" id="IPR036271">
    <property type="entry name" value="Tet_transcr_reg_TetR-rel_C_sf"/>
</dbReference>
<evidence type="ECO:0000259" key="2">
    <source>
        <dbReference type="Pfam" id="PF00440"/>
    </source>
</evidence>
<sequence>MSSTETATRSYRSELRERQAAETRLRIIAAAAELFSELGYAGTTLAKVAKRAHVSVETVQKSGPKSALIRAAVEVTSFGVEGDRDVRELEAGKAFLTLTDPEQFPPLAAATMRAVNSGSAGPWMALAGAAHSDPELRAAHVEFLRAIRRQNERVLGLFRDRGWLRDDLPFDEIVDRWTVLSSVDTYHRLTAYEGRTLDEYTAWLERMVADTMMAR</sequence>
<protein>
    <submittedName>
        <fullName evidence="3">TetR/AcrR family transcriptional regulator</fullName>
    </submittedName>
</protein>
<dbReference type="SUPFAM" id="SSF48498">
    <property type="entry name" value="Tetracyclin repressor-like, C-terminal domain"/>
    <property type="match status" value="1"/>
</dbReference>
<keyword evidence="1" id="KW-0238">DNA-binding</keyword>
<dbReference type="EMBL" id="JBHSJC010000001">
    <property type="protein sequence ID" value="MFC4829115.1"/>
    <property type="molecule type" value="Genomic_DNA"/>
</dbReference>
<dbReference type="Pfam" id="PF00440">
    <property type="entry name" value="TetR_N"/>
    <property type="match status" value="1"/>
</dbReference>
<dbReference type="Gene3D" id="1.10.10.60">
    <property type="entry name" value="Homeodomain-like"/>
    <property type="match status" value="1"/>
</dbReference>
<dbReference type="Proteomes" id="UP001595960">
    <property type="component" value="Unassembled WGS sequence"/>
</dbReference>
<dbReference type="InterPro" id="IPR001647">
    <property type="entry name" value="HTH_TetR"/>
</dbReference>
<organism evidence="3 4">
    <name type="scientific">Agromyces aurantiacus</name>
    <dbReference type="NCBI Taxonomy" id="165814"/>
    <lineage>
        <taxon>Bacteria</taxon>
        <taxon>Bacillati</taxon>
        <taxon>Actinomycetota</taxon>
        <taxon>Actinomycetes</taxon>
        <taxon>Micrococcales</taxon>
        <taxon>Microbacteriaceae</taxon>
        <taxon>Agromyces</taxon>
    </lineage>
</organism>
<reference evidence="4" key="1">
    <citation type="journal article" date="2019" name="Int. J. Syst. Evol. Microbiol.">
        <title>The Global Catalogue of Microorganisms (GCM) 10K type strain sequencing project: providing services to taxonomists for standard genome sequencing and annotation.</title>
        <authorList>
            <consortium name="The Broad Institute Genomics Platform"/>
            <consortium name="The Broad Institute Genome Sequencing Center for Infectious Disease"/>
            <person name="Wu L."/>
            <person name="Ma J."/>
        </authorList>
    </citation>
    <scope>NUCLEOTIDE SEQUENCE [LARGE SCALE GENOMIC DNA]</scope>
    <source>
        <strain evidence="4">CGMCC 1.12192</strain>
    </source>
</reference>